<name>A0A0C3KA04_PISTI</name>
<keyword evidence="3" id="KW-1185">Reference proteome</keyword>
<feature type="region of interest" description="Disordered" evidence="1">
    <location>
        <begin position="39"/>
        <end position="61"/>
    </location>
</feature>
<dbReference type="EMBL" id="KN831963">
    <property type="protein sequence ID" value="KIO06427.1"/>
    <property type="molecule type" value="Genomic_DNA"/>
</dbReference>
<proteinExistence type="predicted"/>
<organism evidence="2 3">
    <name type="scientific">Pisolithus tinctorius Marx 270</name>
    <dbReference type="NCBI Taxonomy" id="870435"/>
    <lineage>
        <taxon>Eukaryota</taxon>
        <taxon>Fungi</taxon>
        <taxon>Dikarya</taxon>
        <taxon>Basidiomycota</taxon>
        <taxon>Agaricomycotina</taxon>
        <taxon>Agaricomycetes</taxon>
        <taxon>Agaricomycetidae</taxon>
        <taxon>Boletales</taxon>
        <taxon>Sclerodermatineae</taxon>
        <taxon>Pisolithaceae</taxon>
        <taxon>Pisolithus</taxon>
    </lineage>
</organism>
<sequence length="129" mass="14435">MDNAGWHAQRRAERDSYRYFSRRHRGSDGQYVPEVVVGPLPSGQYTTQSPPELAPRPSNVSDSAMHRVGLAQLPPAERARAQRIPQMDPVLQFMVGPLLRYDTVDMNGVWHGAALIPLMPDHSMTLCLS</sequence>
<gene>
    <name evidence="2" type="ORF">M404DRAFT_482250</name>
</gene>
<accession>A0A0C3KA04</accession>
<reference evidence="3" key="2">
    <citation type="submission" date="2015-01" db="EMBL/GenBank/DDBJ databases">
        <title>Evolutionary Origins and Diversification of the Mycorrhizal Mutualists.</title>
        <authorList>
            <consortium name="DOE Joint Genome Institute"/>
            <consortium name="Mycorrhizal Genomics Consortium"/>
            <person name="Kohler A."/>
            <person name="Kuo A."/>
            <person name="Nagy L.G."/>
            <person name="Floudas D."/>
            <person name="Copeland A."/>
            <person name="Barry K.W."/>
            <person name="Cichocki N."/>
            <person name="Veneault-Fourrey C."/>
            <person name="LaButti K."/>
            <person name="Lindquist E.A."/>
            <person name="Lipzen A."/>
            <person name="Lundell T."/>
            <person name="Morin E."/>
            <person name="Murat C."/>
            <person name="Riley R."/>
            <person name="Ohm R."/>
            <person name="Sun H."/>
            <person name="Tunlid A."/>
            <person name="Henrissat B."/>
            <person name="Grigoriev I.V."/>
            <person name="Hibbett D.S."/>
            <person name="Martin F."/>
        </authorList>
    </citation>
    <scope>NUCLEOTIDE SEQUENCE [LARGE SCALE GENOMIC DNA]</scope>
    <source>
        <strain evidence="3">Marx 270</strain>
    </source>
</reference>
<dbReference type="Proteomes" id="UP000054217">
    <property type="component" value="Unassembled WGS sequence"/>
</dbReference>
<reference evidence="2 3" key="1">
    <citation type="submission" date="2014-04" db="EMBL/GenBank/DDBJ databases">
        <authorList>
            <consortium name="DOE Joint Genome Institute"/>
            <person name="Kuo A."/>
            <person name="Kohler A."/>
            <person name="Costa M.D."/>
            <person name="Nagy L.G."/>
            <person name="Floudas D."/>
            <person name="Copeland A."/>
            <person name="Barry K.W."/>
            <person name="Cichocki N."/>
            <person name="Veneault-Fourrey C."/>
            <person name="LaButti K."/>
            <person name="Lindquist E.A."/>
            <person name="Lipzen A."/>
            <person name="Lundell T."/>
            <person name="Morin E."/>
            <person name="Murat C."/>
            <person name="Sun H."/>
            <person name="Tunlid A."/>
            <person name="Henrissat B."/>
            <person name="Grigoriev I.V."/>
            <person name="Hibbett D.S."/>
            <person name="Martin F."/>
            <person name="Nordberg H.P."/>
            <person name="Cantor M.N."/>
            <person name="Hua S.X."/>
        </authorList>
    </citation>
    <scope>NUCLEOTIDE SEQUENCE [LARGE SCALE GENOMIC DNA]</scope>
    <source>
        <strain evidence="2 3">Marx 270</strain>
    </source>
</reference>
<evidence type="ECO:0000256" key="1">
    <source>
        <dbReference type="SAM" id="MobiDB-lite"/>
    </source>
</evidence>
<dbReference type="AlphaFoldDB" id="A0A0C3KA04"/>
<evidence type="ECO:0000313" key="3">
    <source>
        <dbReference type="Proteomes" id="UP000054217"/>
    </source>
</evidence>
<dbReference type="STRING" id="870435.A0A0C3KA04"/>
<dbReference type="InParanoid" id="A0A0C3KA04"/>
<protein>
    <submittedName>
        <fullName evidence="2">Uncharacterized protein</fullName>
    </submittedName>
</protein>
<dbReference type="HOGENOM" id="CLU_1949699_0_0_1"/>
<dbReference type="OrthoDB" id="2419400at2759"/>
<evidence type="ECO:0000313" key="2">
    <source>
        <dbReference type="EMBL" id="KIO06427.1"/>
    </source>
</evidence>